<sequence>MLTVRRILALLILLAVILLGLVVWRHLQQAPLQEVLEALSPEIDLALDHLNYTETQDGRKRWTLVADRAEYLRAGNLVRLTPVQLTFYEAGAFGDLGLTADHGELQEDTRQVDVWGGVVIVGEGGERLQTETLRYQDQQRLLSTAAPIHYQAPRMELTGVGLVIDLQKNTMLVKKDVRMLLLPEPQENSGEN</sequence>
<dbReference type="InterPro" id="IPR052363">
    <property type="entry name" value="LPS_export_LptC"/>
</dbReference>
<accession>A0A8J6URN8</accession>
<evidence type="ECO:0000256" key="5">
    <source>
        <dbReference type="ARBA" id="ARBA00023136"/>
    </source>
</evidence>
<evidence type="ECO:0000256" key="4">
    <source>
        <dbReference type="ARBA" id="ARBA00022989"/>
    </source>
</evidence>
<dbReference type="InterPro" id="IPR026265">
    <property type="entry name" value="LptC"/>
</dbReference>
<name>A0A8J6URN8_9BACT</name>
<evidence type="ECO:0000256" key="1">
    <source>
        <dbReference type="ARBA" id="ARBA00022475"/>
    </source>
</evidence>
<keyword evidence="2" id="KW-0997">Cell inner membrane</keyword>
<dbReference type="GO" id="GO:0005886">
    <property type="term" value="C:plasma membrane"/>
    <property type="evidence" value="ECO:0007669"/>
    <property type="project" value="InterPro"/>
</dbReference>
<dbReference type="NCBIfam" id="TIGR04409">
    <property type="entry name" value="LptC_YrbK"/>
    <property type="match status" value="1"/>
</dbReference>
<keyword evidence="1" id="KW-1003">Cell membrane</keyword>
<comment type="caution">
    <text evidence="6">The sequence shown here is derived from an EMBL/GenBank/DDBJ whole genome shotgun (WGS) entry which is preliminary data.</text>
</comment>
<dbReference type="Pfam" id="PF06835">
    <property type="entry name" value="LptC"/>
    <property type="match status" value="1"/>
</dbReference>
<dbReference type="PANTHER" id="PTHR37481:SF1">
    <property type="entry name" value="LIPOPOLYSACCHARIDE EXPORT SYSTEM PROTEIN LPTC"/>
    <property type="match status" value="1"/>
</dbReference>
<proteinExistence type="predicted"/>
<dbReference type="InterPro" id="IPR010664">
    <property type="entry name" value="LipoPS_assembly_LptC-rel"/>
</dbReference>
<evidence type="ECO:0000313" key="6">
    <source>
        <dbReference type="EMBL" id="MBD1401641.1"/>
    </source>
</evidence>
<keyword evidence="3" id="KW-0812">Transmembrane</keyword>
<dbReference type="GO" id="GO:0015221">
    <property type="term" value="F:lipopolysaccharide transmembrane transporter activity"/>
    <property type="evidence" value="ECO:0007669"/>
    <property type="project" value="InterPro"/>
</dbReference>
<keyword evidence="4" id="KW-1133">Transmembrane helix</keyword>
<reference evidence="6" key="1">
    <citation type="submission" date="2020-09" db="EMBL/GenBank/DDBJ databases">
        <title>Pelobacter alkaliphilus sp. nov., a novel anaerobic arsenate-reducing bacterium from terrestrial mud volcano.</title>
        <authorList>
            <person name="Khomyakova M.A."/>
            <person name="Merkel A.Y."/>
            <person name="Slobodkin A.I."/>
        </authorList>
    </citation>
    <scope>NUCLEOTIDE SEQUENCE</scope>
    <source>
        <strain evidence="6">M08fum</strain>
    </source>
</reference>
<dbReference type="RefSeq" id="WP_191157453.1">
    <property type="nucleotide sequence ID" value="NZ_JACWUN010000018.1"/>
</dbReference>
<evidence type="ECO:0000256" key="2">
    <source>
        <dbReference type="ARBA" id="ARBA00022519"/>
    </source>
</evidence>
<dbReference type="PANTHER" id="PTHR37481">
    <property type="entry name" value="LIPOPOLYSACCHARIDE EXPORT SYSTEM PROTEIN LPTC"/>
    <property type="match status" value="1"/>
</dbReference>
<keyword evidence="5" id="KW-0472">Membrane</keyword>
<dbReference type="GO" id="GO:0017089">
    <property type="term" value="F:glycolipid transfer activity"/>
    <property type="evidence" value="ECO:0007669"/>
    <property type="project" value="TreeGrafter"/>
</dbReference>
<keyword evidence="7" id="KW-1185">Reference proteome</keyword>
<dbReference type="AlphaFoldDB" id="A0A8J6URN8"/>
<organism evidence="6 7">
    <name type="scientific">Pelovirga terrestris</name>
    <dbReference type="NCBI Taxonomy" id="2771352"/>
    <lineage>
        <taxon>Bacteria</taxon>
        <taxon>Pseudomonadati</taxon>
        <taxon>Thermodesulfobacteriota</taxon>
        <taxon>Desulfuromonadia</taxon>
        <taxon>Geobacterales</taxon>
        <taxon>Geobacteraceae</taxon>
        <taxon>Pelovirga</taxon>
    </lineage>
</organism>
<dbReference type="GO" id="GO:0030288">
    <property type="term" value="C:outer membrane-bounded periplasmic space"/>
    <property type="evidence" value="ECO:0007669"/>
    <property type="project" value="TreeGrafter"/>
</dbReference>
<dbReference type="Gene3D" id="2.60.450.10">
    <property type="entry name" value="Lipopolysaccharide (LPS) transport protein A like domain"/>
    <property type="match status" value="1"/>
</dbReference>
<evidence type="ECO:0000313" key="7">
    <source>
        <dbReference type="Proteomes" id="UP000632828"/>
    </source>
</evidence>
<protein>
    <submittedName>
        <fullName evidence="6">LPS export ABC transporter periplasmic protein LptC</fullName>
    </submittedName>
</protein>
<dbReference type="Proteomes" id="UP000632828">
    <property type="component" value="Unassembled WGS sequence"/>
</dbReference>
<evidence type="ECO:0000256" key="3">
    <source>
        <dbReference type="ARBA" id="ARBA00022692"/>
    </source>
</evidence>
<dbReference type="EMBL" id="JACWUN010000018">
    <property type="protein sequence ID" value="MBD1401641.1"/>
    <property type="molecule type" value="Genomic_DNA"/>
</dbReference>
<gene>
    <name evidence="6" type="primary">lptC</name>
    <name evidence="6" type="ORF">ICT70_13320</name>
</gene>